<reference evidence="1" key="2">
    <citation type="journal article" date="2015" name="Fish Shellfish Immunol.">
        <title>Early steps in the European eel (Anguilla anguilla)-Vibrio vulnificus interaction in the gills: Role of the RtxA13 toxin.</title>
        <authorList>
            <person name="Callol A."/>
            <person name="Pajuelo D."/>
            <person name="Ebbesson L."/>
            <person name="Teles M."/>
            <person name="MacKenzie S."/>
            <person name="Amaro C."/>
        </authorList>
    </citation>
    <scope>NUCLEOTIDE SEQUENCE</scope>
</reference>
<accession>A0A0E9VVD6</accession>
<reference evidence="1" key="1">
    <citation type="submission" date="2014-11" db="EMBL/GenBank/DDBJ databases">
        <authorList>
            <person name="Amaro Gonzalez C."/>
        </authorList>
    </citation>
    <scope>NUCLEOTIDE SEQUENCE</scope>
</reference>
<protein>
    <submittedName>
        <fullName evidence="1">Uncharacterized protein</fullName>
    </submittedName>
</protein>
<evidence type="ECO:0000313" key="1">
    <source>
        <dbReference type="EMBL" id="JAH82046.1"/>
    </source>
</evidence>
<dbReference type="EMBL" id="GBXM01026531">
    <property type="protein sequence ID" value="JAH82046.1"/>
    <property type="molecule type" value="Transcribed_RNA"/>
</dbReference>
<name>A0A0E9VVD6_ANGAN</name>
<proteinExistence type="predicted"/>
<organism evidence="1">
    <name type="scientific">Anguilla anguilla</name>
    <name type="common">European freshwater eel</name>
    <name type="synonym">Muraena anguilla</name>
    <dbReference type="NCBI Taxonomy" id="7936"/>
    <lineage>
        <taxon>Eukaryota</taxon>
        <taxon>Metazoa</taxon>
        <taxon>Chordata</taxon>
        <taxon>Craniata</taxon>
        <taxon>Vertebrata</taxon>
        <taxon>Euteleostomi</taxon>
        <taxon>Actinopterygii</taxon>
        <taxon>Neopterygii</taxon>
        <taxon>Teleostei</taxon>
        <taxon>Anguilliformes</taxon>
        <taxon>Anguillidae</taxon>
        <taxon>Anguilla</taxon>
    </lineage>
</organism>
<dbReference type="AlphaFoldDB" id="A0A0E9VVD6"/>
<sequence length="19" mass="1964">MGLFMPPASWTGSSSHLSA</sequence>